<accession>A0A2V1GXY7</accession>
<dbReference type="PANTHER" id="PTHR43415:SF3">
    <property type="entry name" value="GNAT-FAMILY ACETYLTRANSFERASE"/>
    <property type="match status" value="1"/>
</dbReference>
<dbReference type="RefSeq" id="WP_116688119.1">
    <property type="nucleotide sequence ID" value="NZ_CAWNYD010000007.1"/>
</dbReference>
<evidence type="ECO:0008006" key="3">
    <source>
        <dbReference type="Google" id="ProtNLM"/>
    </source>
</evidence>
<keyword evidence="2" id="KW-1185">Reference proteome</keyword>
<gene>
    <name evidence="1" type="ORF">DC094_15940</name>
</gene>
<name>A0A2V1GXY7_9GAMM</name>
<dbReference type="Proteomes" id="UP000244906">
    <property type="component" value="Unassembled WGS sequence"/>
</dbReference>
<comment type="caution">
    <text evidence="1">The sequence shown here is derived from an EMBL/GenBank/DDBJ whole genome shotgun (WGS) entry which is preliminary data.</text>
</comment>
<dbReference type="InterPro" id="IPR016181">
    <property type="entry name" value="Acyl_CoA_acyltransferase"/>
</dbReference>
<organism evidence="1 2">
    <name type="scientific">Pelagibaculum spongiae</name>
    <dbReference type="NCBI Taxonomy" id="2080658"/>
    <lineage>
        <taxon>Bacteria</taxon>
        <taxon>Pseudomonadati</taxon>
        <taxon>Pseudomonadota</taxon>
        <taxon>Gammaproteobacteria</taxon>
        <taxon>Oceanospirillales</taxon>
        <taxon>Pelagibaculum</taxon>
    </lineage>
</organism>
<protein>
    <recommendedName>
        <fullName evidence="3">N-acetyltransferase domain-containing protein</fullName>
    </recommendedName>
</protein>
<reference evidence="1 2" key="1">
    <citation type="submission" date="2018-04" db="EMBL/GenBank/DDBJ databases">
        <title>Thalassorhabdus spongiae gen. nov., sp. nov., isolated from a marine sponge in South-West Iceland.</title>
        <authorList>
            <person name="Knobloch S."/>
            <person name="Daussin A."/>
            <person name="Johannsson R."/>
            <person name="Marteinsson V.T."/>
        </authorList>
    </citation>
    <scope>NUCLEOTIDE SEQUENCE [LARGE SCALE GENOMIC DNA]</scope>
    <source>
        <strain evidence="1 2">Hp12</strain>
    </source>
</reference>
<sequence length="206" mass="24726">MSSTTAVSAPNYGYIQGELISLRDVQDCDLSEIYRISFNSQTQHLWAPNLPLVSFEKFADRLMRRIHHRWDHFKVIVRRKDQCILGFSYCYNIAYANMTSNICICIDKAYMNTSQCLQSAYLYLSHLFIDLKYRKLYCEVFAYNYQCLSILKKLDFIQEGRLSEHQFWSEQYWDMFIYSLNRRQFSECCRTRSRLIKKLSCHQLKN</sequence>
<dbReference type="Gene3D" id="3.40.630.30">
    <property type="match status" value="1"/>
</dbReference>
<dbReference type="AlphaFoldDB" id="A0A2V1GXY7"/>
<dbReference type="OrthoDB" id="9801656at2"/>
<evidence type="ECO:0000313" key="1">
    <source>
        <dbReference type="EMBL" id="PVZ66755.1"/>
    </source>
</evidence>
<dbReference type="EMBL" id="QDDL01000007">
    <property type="protein sequence ID" value="PVZ66755.1"/>
    <property type="molecule type" value="Genomic_DNA"/>
</dbReference>
<proteinExistence type="predicted"/>
<dbReference type="PANTHER" id="PTHR43415">
    <property type="entry name" value="SPERMIDINE N(1)-ACETYLTRANSFERASE"/>
    <property type="match status" value="1"/>
</dbReference>
<evidence type="ECO:0000313" key="2">
    <source>
        <dbReference type="Proteomes" id="UP000244906"/>
    </source>
</evidence>
<dbReference type="SUPFAM" id="SSF55729">
    <property type="entry name" value="Acyl-CoA N-acyltransferases (Nat)"/>
    <property type="match status" value="1"/>
</dbReference>